<dbReference type="GO" id="GO:1990189">
    <property type="term" value="F:protein N-terminal-serine acetyltransferase activity"/>
    <property type="evidence" value="ECO:0007669"/>
    <property type="project" value="TreeGrafter"/>
</dbReference>
<feature type="domain" description="N-acetyltransferase" evidence="1">
    <location>
        <begin position="28"/>
        <end position="187"/>
    </location>
</feature>
<dbReference type="AlphaFoldDB" id="A0AA41YV12"/>
<sequence length="232" mass="25801">MSTPPIGPEVDTTPRPLPARVKLRGTYVELEPLHRRHADELWRAAQTGDSRADASWTYLGYGPFPSADAMAKFVADFAVSHDPMAWAVRPVATGVVSGWLTLMDIQPKNAAIELGNIWLAPVMQRTRAATEAMFLLLKLAADDLGYRRLVWKCHALNAPSKRAAERLGFTYEGRHRAHMVVKGRLRETDWYSITDSEWPRCRDAILAWLDPANFAPDGTALRGLAEIRAGLG</sequence>
<dbReference type="Gene3D" id="3.40.630.30">
    <property type="match status" value="1"/>
</dbReference>
<dbReference type="PROSITE" id="PS51186">
    <property type="entry name" value="GNAT"/>
    <property type="match status" value="1"/>
</dbReference>
<evidence type="ECO:0000313" key="3">
    <source>
        <dbReference type="Proteomes" id="UP001165679"/>
    </source>
</evidence>
<comment type="caution">
    <text evidence="2">The sequence shown here is derived from an EMBL/GenBank/DDBJ whole genome shotgun (WGS) entry which is preliminary data.</text>
</comment>
<name>A0AA41YV12_9PROT</name>
<protein>
    <submittedName>
        <fullName evidence="2">GNAT family N-acetyltransferase</fullName>
    </submittedName>
</protein>
<dbReference type="PANTHER" id="PTHR43441">
    <property type="entry name" value="RIBOSOMAL-PROTEIN-SERINE ACETYLTRANSFERASE"/>
    <property type="match status" value="1"/>
</dbReference>
<dbReference type="SUPFAM" id="SSF55729">
    <property type="entry name" value="Acyl-CoA N-acyltransferases (Nat)"/>
    <property type="match status" value="1"/>
</dbReference>
<evidence type="ECO:0000259" key="1">
    <source>
        <dbReference type="PROSITE" id="PS51186"/>
    </source>
</evidence>
<dbReference type="RefSeq" id="WP_264715970.1">
    <property type="nucleotide sequence ID" value="NZ_JAPDNT010000029.1"/>
</dbReference>
<reference evidence="2" key="2">
    <citation type="submission" date="2022-10" db="EMBL/GenBank/DDBJ databases">
        <authorList>
            <person name="Trinh H.N."/>
        </authorList>
    </citation>
    <scope>NUCLEOTIDE SEQUENCE</scope>
    <source>
        <strain evidence="2">RN2-1</strain>
    </source>
</reference>
<dbReference type="InterPro" id="IPR000182">
    <property type="entry name" value="GNAT_dom"/>
</dbReference>
<keyword evidence="3" id="KW-1185">Reference proteome</keyword>
<gene>
    <name evidence="2" type="ORF">OL599_21085</name>
</gene>
<dbReference type="Proteomes" id="UP001165679">
    <property type="component" value="Unassembled WGS sequence"/>
</dbReference>
<dbReference type="PANTHER" id="PTHR43441:SF2">
    <property type="entry name" value="FAMILY ACETYLTRANSFERASE, PUTATIVE (AFU_ORTHOLOGUE AFUA_7G00850)-RELATED"/>
    <property type="match status" value="1"/>
</dbReference>
<reference evidence="2" key="1">
    <citation type="submission" date="2022-09" db="EMBL/GenBank/DDBJ databases">
        <title>Rhodovastum sp. nov. RN2-1 isolated from soil in Seongnam, South Korea.</title>
        <authorList>
            <person name="Le N.T."/>
        </authorList>
    </citation>
    <scope>NUCLEOTIDE SEQUENCE</scope>
    <source>
        <strain evidence="2">RN2-1</strain>
    </source>
</reference>
<dbReference type="InterPro" id="IPR016181">
    <property type="entry name" value="Acyl_CoA_acyltransferase"/>
</dbReference>
<dbReference type="GO" id="GO:0008999">
    <property type="term" value="F:protein-N-terminal-alanine acetyltransferase activity"/>
    <property type="evidence" value="ECO:0007669"/>
    <property type="project" value="TreeGrafter"/>
</dbReference>
<dbReference type="InterPro" id="IPR051908">
    <property type="entry name" value="Ribosomal_N-acetyltransferase"/>
</dbReference>
<organism evidence="2 3">
    <name type="scientific">Limobrevibacterium gyesilva</name>
    <dbReference type="NCBI Taxonomy" id="2991712"/>
    <lineage>
        <taxon>Bacteria</taxon>
        <taxon>Pseudomonadati</taxon>
        <taxon>Pseudomonadota</taxon>
        <taxon>Alphaproteobacteria</taxon>
        <taxon>Acetobacterales</taxon>
        <taxon>Acetobacteraceae</taxon>
        <taxon>Limobrevibacterium</taxon>
    </lineage>
</organism>
<accession>A0AA41YV12</accession>
<evidence type="ECO:0000313" key="2">
    <source>
        <dbReference type="EMBL" id="MCW3477068.1"/>
    </source>
</evidence>
<proteinExistence type="predicted"/>
<dbReference type="EMBL" id="JAPDNT010000029">
    <property type="protein sequence ID" value="MCW3477068.1"/>
    <property type="molecule type" value="Genomic_DNA"/>
</dbReference>
<dbReference type="Pfam" id="PF13302">
    <property type="entry name" value="Acetyltransf_3"/>
    <property type="match status" value="1"/>
</dbReference>